<dbReference type="AlphaFoldDB" id="A0A2V5K2N4"/>
<reference evidence="2 3" key="1">
    <citation type="submission" date="2018-05" db="EMBL/GenBank/DDBJ databases">
        <title>Paenibacillus flagellatus sp. nov., isolated from selenium mineral soil.</title>
        <authorList>
            <person name="Dai X."/>
        </authorList>
    </citation>
    <scope>NUCLEOTIDE SEQUENCE [LARGE SCALE GENOMIC DNA]</scope>
    <source>
        <strain evidence="2 3">DXL2</strain>
    </source>
</reference>
<protein>
    <submittedName>
        <fullName evidence="2">Dihydrodipicolinate synthase family protein</fullName>
    </submittedName>
</protein>
<dbReference type="RefSeq" id="WP_110842095.1">
    <property type="nucleotide sequence ID" value="NZ_QJVJ01000010.1"/>
</dbReference>
<comment type="caution">
    <text evidence="2">The sequence shown here is derived from an EMBL/GenBank/DDBJ whole genome shotgun (WGS) entry which is preliminary data.</text>
</comment>
<keyword evidence="3" id="KW-1185">Reference proteome</keyword>
<dbReference type="Pfam" id="PF00701">
    <property type="entry name" value="DHDPS"/>
    <property type="match status" value="1"/>
</dbReference>
<organism evidence="2 3">
    <name type="scientific">Paenibacillus flagellatus</name>
    <dbReference type="NCBI Taxonomy" id="2211139"/>
    <lineage>
        <taxon>Bacteria</taxon>
        <taxon>Bacillati</taxon>
        <taxon>Bacillota</taxon>
        <taxon>Bacilli</taxon>
        <taxon>Bacillales</taxon>
        <taxon>Paenibacillaceae</taxon>
        <taxon>Paenibacillus</taxon>
    </lineage>
</organism>
<dbReference type="Proteomes" id="UP000247476">
    <property type="component" value="Unassembled WGS sequence"/>
</dbReference>
<evidence type="ECO:0000256" key="1">
    <source>
        <dbReference type="ARBA" id="ARBA00023239"/>
    </source>
</evidence>
<sequence length="355" mass="39965">MSRKPLSPEQTKALHDGLVIPAQPLALTEERKLDERHQRALTRYYIAAGAGGVAVGVHSTQFEIREPQHNLYEPVLRLAAEEVDRAKLDRPFLKVAGICGPTEQALNEARIAVGLGYDAGLVSMGGLKDWSEAEHIERIKAVAEVIPVIGFYLQPSVGGRIFSFDFWRQLADIEGVIAIKIAPFNRYQTIDVVRAVMYSKRRDDIALYTGNDDNIVNDLLTTYRFQVDGKPVEKKIVGGLLGHWCVWTKKAVELLEEVKAVRNDATLSADWLTRNIEVTETNAAFFDPAHNFAGCIPGIHEVLRRQGLMKGTWCLNPHEVLSPGQSEEIDRMYRDYPHLNDDEFVKKHLNEWLAD</sequence>
<dbReference type="SMART" id="SM01130">
    <property type="entry name" value="DHDPS"/>
    <property type="match status" value="1"/>
</dbReference>
<name>A0A2V5K2N4_9BACL</name>
<dbReference type="Gene3D" id="3.20.20.70">
    <property type="entry name" value="Aldolase class I"/>
    <property type="match status" value="1"/>
</dbReference>
<dbReference type="InterPro" id="IPR013785">
    <property type="entry name" value="Aldolase_TIM"/>
</dbReference>
<keyword evidence="1" id="KW-0456">Lyase</keyword>
<dbReference type="GO" id="GO:0008840">
    <property type="term" value="F:4-hydroxy-tetrahydrodipicolinate synthase activity"/>
    <property type="evidence" value="ECO:0007669"/>
    <property type="project" value="TreeGrafter"/>
</dbReference>
<dbReference type="PANTHER" id="PTHR12128:SF51">
    <property type="entry name" value="BLL4205 PROTEIN"/>
    <property type="match status" value="1"/>
</dbReference>
<evidence type="ECO:0000313" key="2">
    <source>
        <dbReference type="EMBL" id="PYI52024.1"/>
    </source>
</evidence>
<accession>A0A2V5K2N4</accession>
<dbReference type="SUPFAM" id="SSF51569">
    <property type="entry name" value="Aldolase"/>
    <property type="match status" value="1"/>
</dbReference>
<dbReference type="InterPro" id="IPR002220">
    <property type="entry name" value="DapA-like"/>
</dbReference>
<proteinExistence type="predicted"/>
<evidence type="ECO:0000313" key="3">
    <source>
        <dbReference type="Proteomes" id="UP000247476"/>
    </source>
</evidence>
<dbReference type="PANTHER" id="PTHR12128">
    <property type="entry name" value="DIHYDRODIPICOLINATE SYNTHASE"/>
    <property type="match status" value="1"/>
</dbReference>
<gene>
    <name evidence="2" type="ORF">DLM86_21290</name>
</gene>
<dbReference type="OrthoDB" id="9770698at2"/>
<dbReference type="EMBL" id="QJVJ01000010">
    <property type="protein sequence ID" value="PYI52024.1"/>
    <property type="molecule type" value="Genomic_DNA"/>
</dbReference>